<dbReference type="Proteomes" id="UP000321408">
    <property type="component" value="Chromosome"/>
</dbReference>
<dbReference type="CDD" id="cd00077">
    <property type="entry name" value="HDc"/>
    <property type="match status" value="1"/>
</dbReference>
<dbReference type="RefSeq" id="WP_147661715.1">
    <property type="nucleotide sequence ID" value="NZ_CP042905.2"/>
</dbReference>
<dbReference type="GO" id="GO:0008832">
    <property type="term" value="F:dGTPase activity"/>
    <property type="evidence" value="ECO:0007669"/>
    <property type="project" value="TreeGrafter"/>
</dbReference>
<evidence type="ECO:0000313" key="2">
    <source>
        <dbReference type="EMBL" id="QEE14774.1"/>
    </source>
</evidence>
<dbReference type="PROSITE" id="PS51831">
    <property type="entry name" value="HD"/>
    <property type="match status" value="1"/>
</dbReference>
<dbReference type="GO" id="GO:0006203">
    <property type="term" value="P:dGTP catabolic process"/>
    <property type="evidence" value="ECO:0007669"/>
    <property type="project" value="TreeGrafter"/>
</dbReference>
<accession>A0A5B9D6P9</accession>
<reference evidence="2 3" key="2">
    <citation type="journal article" date="2024" name="Int. J. Syst. Evol. Microbiol.">
        <title>Promethearchaeum syntrophicum gen. nov., sp. nov., an anaerobic, obligately syntrophic archaeon, the first isolate of the lineage 'Asgard' archaea, and proposal of the new archaeal phylum Promethearchaeota phyl. nov. and kingdom Promethearchaeati regn. nov.</title>
        <authorList>
            <person name="Imachi H."/>
            <person name="Nobu M.K."/>
            <person name="Kato S."/>
            <person name="Takaki Y."/>
            <person name="Miyazaki M."/>
            <person name="Miyata M."/>
            <person name="Ogawara M."/>
            <person name="Saito Y."/>
            <person name="Sakai S."/>
            <person name="Tahara Y.O."/>
            <person name="Takano Y."/>
            <person name="Tasumi E."/>
            <person name="Uematsu K."/>
            <person name="Yoshimura T."/>
            <person name="Itoh T."/>
            <person name="Ohkuma M."/>
            <person name="Takai K."/>
        </authorList>
    </citation>
    <scope>NUCLEOTIDE SEQUENCE [LARGE SCALE GENOMIC DNA]</scope>
    <source>
        <strain evidence="2 3">MK-D1</strain>
    </source>
</reference>
<dbReference type="Pfam" id="PF19276">
    <property type="entry name" value="HD_assoc_2"/>
    <property type="match status" value="1"/>
</dbReference>
<evidence type="ECO:0000259" key="1">
    <source>
        <dbReference type="PROSITE" id="PS51831"/>
    </source>
</evidence>
<dbReference type="KEGG" id="psyt:DSAG12_00590"/>
<dbReference type="GeneID" id="41328594"/>
<dbReference type="InterPro" id="IPR045509">
    <property type="entry name" value="HD_assoc_2"/>
</dbReference>
<dbReference type="SUPFAM" id="SSF109604">
    <property type="entry name" value="HD-domain/PDEase-like"/>
    <property type="match status" value="1"/>
</dbReference>
<dbReference type="SMART" id="SM00471">
    <property type="entry name" value="HDc"/>
    <property type="match status" value="1"/>
</dbReference>
<dbReference type="PANTHER" id="PTHR11373:SF4">
    <property type="entry name" value="DEOXYNUCLEOSIDE TRIPHOSPHATE TRIPHOSPHOHYDROLASE SAMHD1"/>
    <property type="match status" value="1"/>
</dbReference>
<dbReference type="InterPro" id="IPR050135">
    <property type="entry name" value="dGTPase-like"/>
</dbReference>
<dbReference type="OrthoDB" id="8895at2157"/>
<evidence type="ECO:0000313" key="3">
    <source>
        <dbReference type="Proteomes" id="UP000321408"/>
    </source>
</evidence>
<dbReference type="PANTHER" id="PTHR11373">
    <property type="entry name" value="DEOXYNUCLEOSIDE TRIPHOSPHATE TRIPHOSPHOHYDROLASE"/>
    <property type="match status" value="1"/>
</dbReference>
<keyword evidence="3" id="KW-1185">Reference proteome</keyword>
<dbReference type="Pfam" id="PF01966">
    <property type="entry name" value="HD"/>
    <property type="match status" value="1"/>
</dbReference>
<sequence length="421" mass="48458">MKKIIRGSTIKINDPIHGFMVLPDFITEIVDSREIQRLMRIRQLSGASHVYPGANHTRFEHSLGVAYLAKRLSENLRDLQGVDISDDDINDCVVAALCHDIGHGPFSHNFESLLIKHNNKDHEDYTEWLIKKSEIGEKIEEFSFDKNYISDIATGKIIGKANEKGYLLSQMITSAVNVDSMDYLMRDNYHCGTEKATVDINRLLLSMDEIDGFLGVNIKALISLEGFLLSRISSFRTIYFHKTCRSVQMMLEEAMKSVVNEIGFLNYSTPEDFLKWDDYVLWTDLIRNPISAIWMEKIQKRELLKSCFESQIQISNENIDVSELREKISRKTGINAADIFIDLPSSPNVPYSHTDQTRPNEIYTFERLANGKKQPVHLEDHSIFFNNFKGSLKILRIYTWPKNRKKVADIASSLYDTILKY</sequence>
<reference evidence="2 3" key="1">
    <citation type="journal article" date="2020" name="Nature">
        <title>Isolation of an archaeon at the prokaryote-eukaryote interface.</title>
        <authorList>
            <person name="Imachi H."/>
            <person name="Nobu M.K."/>
            <person name="Nakahara N."/>
            <person name="Morono Y."/>
            <person name="Ogawara M."/>
            <person name="Takaki Y."/>
            <person name="Takano Y."/>
            <person name="Uematsu K."/>
            <person name="Ikuta T."/>
            <person name="Ito M."/>
            <person name="Matsui Y."/>
            <person name="Miyazaki M."/>
            <person name="Murata K."/>
            <person name="Saito Y."/>
            <person name="Sakai S."/>
            <person name="Song C."/>
            <person name="Tasumi E."/>
            <person name="Yamanaka Y."/>
            <person name="Yamaguchi T."/>
            <person name="Kamagata Y."/>
            <person name="Tamaki H."/>
            <person name="Takai K."/>
        </authorList>
    </citation>
    <scope>NUCLEOTIDE SEQUENCE [LARGE SCALE GENOMIC DNA]</scope>
    <source>
        <strain evidence="2 3">MK-D1</strain>
    </source>
</reference>
<dbReference type="Gene3D" id="1.10.3210.10">
    <property type="entry name" value="Hypothetical protein af1432"/>
    <property type="match status" value="1"/>
</dbReference>
<dbReference type="InterPro" id="IPR006674">
    <property type="entry name" value="HD_domain"/>
</dbReference>
<protein>
    <submittedName>
        <fullName evidence="2">HD domain-containing protein</fullName>
    </submittedName>
</protein>
<proteinExistence type="predicted"/>
<dbReference type="InterPro" id="IPR003607">
    <property type="entry name" value="HD/PDEase_dom"/>
</dbReference>
<name>A0A5B9D6P9_9ARCH</name>
<gene>
    <name evidence="2" type="ORF">DSAG12_00590</name>
</gene>
<dbReference type="AlphaFoldDB" id="A0A5B9D6P9"/>
<dbReference type="EMBL" id="CP042905">
    <property type="protein sequence ID" value="QEE14774.1"/>
    <property type="molecule type" value="Genomic_DNA"/>
</dbReference>
<feature type="domain" description="HD" evidence="1">
    <location>
        <begin position="58"/>
        <end position="184"/>
    </location>
</feature>
<organism evidence="2 3">
    <name type="scientific">Promethearchaeum syntrophicum</name>
    <dbReference type="NCBI Taxonomy" id="2594042"/>
    <lineage>
        <taxon>Archaea</taxon>
        <taxon>Promethearchaeati</taxon>
        <taxon>Promethearchaeota</taxon>
        <taxon>Promethearchaeia</taxon>
        <taxon>Promethearchaeales</taxon>
        <taxon>Promethearchaeaceae</taxon>
        <taxon>Promethearchaeum</taxon>
    </lineage>
</organism>